<evidence type="ECO:0000313" key="2">
    <source>
        <dbReference type="EMBL" id="CCA23904.1"/>
    </source>
</evidence>
<gene>
    <name evidence="2" type="primary">AlNc14C212G8945</name>
    <name evidence="2" type="ORF">ALNC14_100480</name>
</gene>
<dbReference type="EMBL" id="FR824257">
    <property type="protein sequence ID" value="CCA23904.1"/>
    <property type="molecule type" value="Genomic_DNA"/>
</dbReference>
<reference evidence="2" key="2">
    <citation type="submission" date="2011-02" db="EMBL/GenBank/DDBJ databases">
        <authorList>
            <person name="MacLean D."/>
        </authorList>
    </citation>
    <scope>NUCLEOTIDE SEQUENCE</scope>
</reference>
<dbReference type="AlphaFoldDB" id="F0WRE1"/>
<reference evidence="2" key="1">
    <citation type="journal article" date="2011" name="PLoS Biol.">
        <title>Gene gain and loss during evolution of obligate parasitism in the white rust pathogen of Arabidopsis thaliana.</title>
        <authorList>
            <person name="Kemen E."/>
            <person name="Gardiner A."/>
            <person name="Schultz-Larsen T."/>
            <person name="Kemen A.C."/>
            <person name="Balmuth A.L."/>
            <person name="Robert-Seilaniantz A."/>
            <person name="Bailey K."/>
            <person name="Holub E."/>
            <person name="Studholme D.J."/>
            <person name="Maclean D."/>
            <person name="Jones J.D."/>
        </authorList>
    </citation>
    <scope>NUCLEOTIDE SEQUENCE</scope>
</reference>
<name>F0WRE1_9STRA</name>
<organism evidence="2">
    <name type="scientific">Albugo laibachii Nc14</name>
    <dbReference type="NCBI Taxonomy" id="890382"/>
    <lineage>
        <taxon>Eukaryota</taxon>
        <taxon>Sar</taxon>
        <taxon>Stramenopiles</taxon>
        <taxon>Oomycota</taxon>
        <taxon>Peronosporomycetes</taxon>
        <taxon>Albuginales</taxon>
        <taxon>Albuginaceae</taxon>
        <taxon>Albugo</taxon>
    </lineage>
</organism>
<keyword evidence="1" id="KW-0812">Transmembrane</keyword>
<evidence type="ECO:0000256" key="1">
    <source>
        <dbReference type="SAM" id="Phobius"/>
    </source>
</evidence>
<protein>
    <submittedName>
        <fullName evidence="2">AlNc14C212G8945 protein</fullName>
    </submittedName>
</protein>
<accession>F0WRE1</accession>
<feature type="transmembrane region" description="Helical" evidence="1">
    <location>
        <begin position="49"/>
        <end position="68"/>
    </location>
</feature>
<dbReference type="HOGENOM" id="CLU_2488070_0_0_1"/>
<keyword evidence="1" id="KW-0472">Membrane</keyword>
<sequence>MFLAGICSGRAGCVQEVPPGCRDMLPEGYINAANCEILDNEAGDGATTYYFYFAAVMAAVLVGFYNFISEKIWRLFVEAWYQLSQWC</sequence>
<proteinExistence type="predicted"/>
<keyword evidence="1" id="KW-1133">Transmembrane helix</keyword>